<accession>A0A9W8R2C5</accession>
<dbReference type="OrthoDB" id="4886853at2759"/>
<evidence type="ECO:0000313" key="1">
    <source>
        <dbReference type="EMBL" id="KAJ4185709.1"/>
    </source>
</evidence>
<evidence type="ECO:0000313" key="2">
    <source>
        <dbReference type="Proteomes" id="UP001152087"/>
    </source>
</evidence>
<dbReference type="Proteomes" id="UP001152087">
    <property type="component" value="Unassembled WGS sequence"/>
</dbReference>
<comment type="caution">
    <text evidence="1">The sequence shown here is derived from an EMBL/GenBank/DDBJ whole genome shotgun (WGS) entry which is preliminary data.</text>
</comment>
<gene>
    <name evidence="1" type="ORF">NW755_008159</name>
</gene>
<dbReference type="EMBL" id="JAOQAV010000022">
    <property type="protein sequence ID" value="KAJ4185709.1"/>
    <property type="molecule type" value="Genomic_DNA"/>
</dbReference>
<reference evidence="1" key="1">
    <citation type="submission" date="2022-09" db="EMBL/GenBank/DDBJ databases">
        <title>Fusarium specimens isolated from Avocado Roots.</title>
        <authorList>
            <person name="Stajich J."/>
            <person name="Roper C."/>
            <person name="Heimlech-Rivalta G."/>
        </authorList>
    </citation>
    <scope>NUCLEOTIDE SEQUENCE</scope>
    <source>
        <strain evidence="1">A02</strain>
    </source>
</reference>
<keyword evidence="2" id="KW-1185">Reference proteome</keyword>
<dbReference type="AlphaFoldDB" id="A0A9W8R2C5"/>
<proteinExistence type="predicted"/>
<organism evidence="1 2">
    <name type="scientific">Fusarium falciforme</name>
    <dbReference type="NCBI Taxonomy" id="195108"/>
    <lineage>
        <taxon>Eukaryota</taxon>
        <taxon>Fungi</taxon>
        <taxon>Dikarya</taxon>
        <taxon>Ascomycota</taxon>
        <taxon>Pezizomycotina</taxon>
        <taxon>Sordariomycetes</taxon>
        <taxon>Hypocreomycetidae</taxon>
        <taxon>Hypocreales</taxon>
        <taxon>Nectriaceae</taxon>
        <taxon>Fusarium</taxon>
        <taxon>Fusarium solani species complex</taxon>
    </lineage>
</organism>
<protein>
    <submittedName>
        <fullName evidence="1">Uncharacterized protein</fullName>
    </submittedName>
</protein>
<sequence length="130" mass="14669">MSSQNLSLGEWVKQINNAIFYQPEDEVALKALNEDLDPGLVVNLFNYEEMKGGILYIRGSGGMTLDSVSEILKWDDAEKQGGVVAHLTTFTTKNHETRPEVRKTSLITSTVKWIDGRRKITELVEVEIEE</sequence>
<name>A0A9W8R2C5_9HYPO</name>